<reference evidence="2" key="2">
    <citation type="submission" date="2022-10" db="EMBL/GenBank/DDBJ databases">
        <authorList>
            <consortium name="ENA_rothamsted_submissions"/>
            <consortium name="culmorum"/>
            <person name="King R."/>
        </authorList>
    </citation>
    <scope>NUCLEOTIDE SEQUENCE</scope>
</reference>
<evidence type="ECO:0000313" key="3">
    <source>
        <dbReference type="Proteomes" id="UP001153737"/>
    </source>
</evidence>
<dbReference type="OrthoDB" id="411646at2759"/>
<accession>A0A9P0DED7</accession>
<dbReference type="SUPFAM" id="SSF109993">
    <property type="entry name" value="VPS9 domain"/>
    <property type="match status" value="1"/>
</dbReference>
<protein>
    <recommendedName>
        <fullName evidence="1">VPS9 domain-containing protein</fullName>
    </recommendedName>
</protein>
<evidence type="ECO:0000313" key="2">
    <source>
        <dbReference type="EMBL" id="CAH1118924.1"/>
    </source>
</evidence>
<dbReference type="InterPro" id="IPR003123">
    <property type="entry name" value="VPS9"/>
</dbReference>
<dbReference type="Pfam" id="PF02204">
    <property type="entry name" value="VPS9"/>
    <property type="match status" value="1"/>
</dbReference>
<dbReference type="PROSITE" id="PS51205">
    <property type="entry name" value="VPS9"/>
    <property type="match status" value="1"/>
</dbReference>
<dbReference type="Gene3D" id="1.20.1050.80">
    <property type="entry name" value="VPS9 domain"/>
    <property type="match status" value="1"/>
</dbReference>
<keyword evidence="3" id="KW-1185">Reference proteome</keyword>
<sequence>MNVDEQNEYFTSKSRVGNYLAEISGKENIIEEIENTICSWSFTSDIDLQAINVDIGDVIKAVREKFFGNNDDLGIYEGIHRVVHNFVWENVMPLVHAHFNEEDSEYHRISKYFCSMRTKPGQMLHNFSSVPFTAAVVELSMLDSYKSPSEKLNCLCTTYDLLFAEVKSALVTLISEYSDRELEIPMINNEEVVPILMDVLIKSKLLHPCSNLFYMKLFGAKILQQDQQKRSILRSFETVINEMRNLRKNESMNGSADHDMGGDLLHMNNDIDFCQIMTISLAEDESQPQKNATLTAEQKRRLVSLVMLSTSENDYVTTNVPKIFMK</sequence>
<feature type="domain" description="VPS9" evidence="1">
    <location>
        <begin position="103"/>
        <end position="252"/>
    </location>
</feature>
<dbReference type="AlphaFoldDB" id="A0A9P0DED7"/>
<organism evidence="2 3">
    <name type="scientific">Phaedon cochleariae</name>
    <name type="common">Mustard beetle</name>
    <dbReference type="NCBI Taxonomy" id="80249"/>
    <lineage>
        <taxon>Eukaryota</taxon>
        <taxon>Metazoa</taxon>
        <taxon>Ecdysozoa</taxon>
        <taxon>Arthropoda</taxon>
        <taxon>Hexapoda</taxon>
        <taxon>Insecta</taxon>
        <taxon>Pterygota</taxon>
        <taxon>Neoptera</taxon>
        <taxon>Endopterygota</taxon>
        <taxon>Coleoptera</taxon>
        <taxon>Polyphaga</taxon>
        <taxon>Cucujiformia</taxon>
        <taxon>Chrysomeloidea</taxon>
        <taxon>Chrysomelidae</taxon>
        <taxon>Chrysomelinae</taxon>
        <taxon>Chrysomelini</taxon>
        <taxon>Phaedon</taxon>
    </lineage>
</organism>
<reference evidence="2" key="1">
    <citation type="submission" date="2022-01" db="EMBL/GenBank/DDBJ databases">
        <authorList>
            <person name="King R."/>
        </authorList>
    </citation>
    <scope>NUCLEOTIDE SEQUENCE</scope>
</reference>
<evidence type="ECO:0000259" key="1">
    <source>
        <dbReference type="PROSITE" id="PS51205"/>
    </source>
</evidence>
<dbReference type="InterPro" id="IPR037191">
    <property type="entry name" value="VPS9_dom_sf"/>
</dbReference>
<proteinExistence type="predicted"/>
<name>A0A9P0DED7_PHACE</name>
<dbReference type="EMBL" id="OU896718">
    <property type="protein sequence ID" value="CAH1118924.1"/>
    <property type="molecule type" value="Genomic_DNA"/>
</dbReference>
<dbReference type="Proteomes" id="UP001153737">
    <property type="component" value="Chromosome 12"/>
</dbReference>
<gene>
    <name evidence="2" type="ORF">PHAECO_LOCUS3133</name>
</gene>